<name>A0ABN6L2G9_9PROT</name>
<dbReference type="PANTHER" id="PTHR30035:SF3">
    <property type="entry name" value="INTERMEMBRANE PHOSPHOLIPID TRANSPORT SYSTEM LIPOPROTEIN MLAA"/>
    <property type="match status" value="1"/>
</dbReference>
<dbReference type="Pfam" id="PF04333">
    <property type="entry name" value="MlaA"/>
    <property type="match status" value="1"/>
</dbReference>
<keyword evidence="4" id="KW-1185">Reference proteome</keyword>
<dbReference type="EMBL" id="AP025225">
    <property type="protein sequence ID" value="BDB96044.1"/>
    <property type="molecule type" value="Genomic_DNA"/>
</dbReference>
<reference evidence="3" key="1">
    <citation type="submission" date="2021-10" db="EMBL/GenBank/DDBJ databases">
        <title>Genome Sequence of The Candidatus Hydrogeosomobacter endosymbioticus, an Intracellular Bacterial Symbiont of the Anaerobic Ciliate GW7.</title>
        <authorList>
            <person name="Shiohama Y."/>
            <person name="Shinzato N."/>
        </authorList>
    </citation>
    <scope>NUCLEOTIDE SEQUENCE [LARGE SCALE GENOMIC DNA]</scope>
    <source>
        <strain evidence="3">200920</strain>
    </source>
</reference>
<dbReference type="PANTHER" id="PTHR30035">
    <property type="entry name" value="LIPOPROTEIN VACJ-RELATED"/>
    <property type="match status" value="1"/>
</dbReference>
<accession>A0ABN6L2G9</accession>
<dbReference type="Proteomes" id="UP001320209">
    <property type="component" value="Chromosome"/>
</dbReference>
<dbReference type="PRINTS" id="PR01805">
    <property type="entry name" value="VACJLIPOPROT"/>
</dbReference>
<keyword evidence="2" id="KW-0732">Signal</keyword>
<dbReference type="RefSeq" id="WP_236865417.1">
    <property type="nucleotide sequence ID" value="NZ_AP025225.1"/>
</dbReference>
<evidence type="ECO:0000313" key="4">
    <source>
        <dbReference type="Proteomes" id="UP001320209"/>
    </source>
</evidence>
<sequence>MCSGCACDRCPQNTIARIEQNFETKSINALDSVKEETDIVADEEDDKIEQLDPFEDINRKIFVFNMFFDKIFIRPIVGFYDFFIPSCVQSFITNAVDLSFSYLSIVNSLLQLEFEKAIMHTTRSALNLTFGMCGVVDVSDKIGLRIEFDGFGKTMKHWGVPQGCFLMIPIIGPSCTRESLGMSVDAAIDIFVLDPKHMKWLKYKPIKFGLDYINRRNAYSGAIEEIEEFFDPYAIMRKFYYEKNK</sequence>
<gene>
    <name evidence="3" type="ORF">HYD_1770</name>
</gene>
<evidence type="ECO:0000256" key="2">
    <source>
        <dbReference type="ARBA" id="ARBA00022729"/>
    </source>
</evidence>
<dbReference type="InterPro" id="IPR007428">
    <property type="entry name" value="MlaA"/>
</dbReference>
<evidence type="ECO:0000256" key="1">
    <source>
        <dbReference type="ARBA" id="ARBA00010634"/>
    </source>
</evidence>
<organism evidence="3 4">
    <name type="scientific">Candidatus Hydrogenosomobacter endosymbioticus</name>
    <dbReference type="NCBI Taxonomy" id="2558174"/>
    <lineage>
        <taxon>Bacteria</taxon>
        <taxon>Pseudomonadati</taxon>
        <taxon>Pseudomonadota</taxon>
        <taxon>Alphaproteobacteria</taxon>
        <taxon>Holosporales</taxon>
        <taxon>Holosporaceae</taxon>
        <taxon>Candidatus Hydrogenosomobacter</taxon>
    </lineage>
</organism>
<evidence type="ECO:0000313" key="3">
    <source>
        <dbReference type="EMBL" id="BDB96044.1"/>
    </source>
</evidence>
<comment type="similarity">
    <text evidence="1">Belongs to the MlaA family.</text>
</comment>
<protein>
    <submittedName>
        <fullName evidence="3">Uncharacterized protein</fullName>
    </submittedName>
</protein>
<proteinExistence type="inferred from homology"/>